<dbReference type="RefSeq" id="WP_269424909.1">
    <property type="nucleotide sequence ID" value="NZ_JAPWGY010000010.1"/>
</dbReference>
<dbReference type="Pfam" id="PF08327">
    <property type="entry name" value="AHSA1"/>
    <property type="match status" value="1"/>
</dbReference>
<evidence type="ECO:0000259" key="3">
    <source>
        <dbReference type="Pfam" id="PF08327"/>
    </source>
</evidence>
<evidence type="ECO:0000313" key="5">
    <source>
        <dbReference type="Proteomes" id="UP001069802"/>
    </source>
</evidence>
<dbReference type="Gene3D" id="3.30.530.20">
    <property type="match status" value="1"/>
</dbReference>
<organism evidence="4 5">
    <name type="scientific">Kiloniella laminariae</name>
    <dbReference type="NCBI Taxonomy" id="454162"/>
    <lineage>
        <taxon>Bacteria</taxon>
        <taxon>Pseudomonadati</taxon>
        <taxon>Pseudomonadota</taxon>
        <taxon>Alphaproteobacteria</taxon>
        <taxon>Rhodospirillales</taxon>
        <taxon>Kiloniellaceae</taxon>
        <taxon>Kiloniella</taxon>
    </lineage>
</organism>
<comment type="caution">
    <text evidence="4">The sequence shown here is derived from an EMBL/GenBank/DDBJ whole genome shotgun (WGS) entry which is preliminary data.</text>
</comment>
<dbReference type="SUPFAM" id="SSF55961">
    <property type="entry name" value="Bet v1-like"/>
    <property type="match status" value="1"/>
</dbReference>
<feature type="region of interest" description="Disordered" evidence="2">
    <location>
        <begin position="1"/>
        <end position="21"/>
    </location>
</feature>
<evidence type="ECO:0000256" key="2">
    <source>
        <dbReference type="SAM" id="MobiDB-lite"/>
    </source>
</evidence>
<protein>
    <submittedName>
        <fullName evidence="4">SRPBCC domain-containing protein</fullName>
    </submittedName>
</protein>
<gene>
    <name evidence="4" type="ORF">O4H49_18425</name>
</gene>
<dbReference type="InterPro" id="IPR023393">
    <property type="entry name" value="START-like_dom_sf"/>
</dbReference>
<reference evidence="4" key="1">
    <citation type="submission" date="2022-12" db="EMBL/GenBank/DDBJ databases">
        <title>Bacterial isolates from different developmental stages of Nematostella vectensis.</title>
        <authorList>
            <person name="Fraune S."/>
        </authorList>
    </citation>
    <scope>NUCLEOTIDE SEQUENCE</scope>
    <source>
        <strain evidence="4">G21630-S1</strain>
    </source>
</reference>
<evidence type="ECO:0000313" key="4">
    <source>
        <dbReference type="EMBL" id="MCZ4282766.1"/>
    </source>
</evidence>
<dbReference type="InterPro" id="IPR013538">
    <property type="entry name" value="ASHA1/2-like_C"/>
</dbReference>
<feature type="domain" description="Activator of Hsp90 ATPase homologue 1/2-like C-terminal" evidence="3">
    <location>
        <begin position="36"/>
        <end position="166"/>
    </location>
</feature>
<name>A0ABT4LR09_9PROT</name>
<dbReference type="Proteomes" id="UP001069802">
    <property type="component" value="Unassembled WGS sequence"/>
</dbReference>
<proteinExistence type="inferred from homology"/>
<evidence type="ECO:0000256" key="1">
    <source>
        <dbReference type="ARBA" id="ARBA00006817"/>
    </source>
</evidence>
<keyword evidence="5" id="KW-1185">Reference proteome</keyword>
<dbReference type="CDD" id="cd07814">
    <property type="entry name" value="SRPBCC_CalC_Aha1-like"/>
    <property type="match status" value="1"/>
</dbReference>
<sequence>MSDHLSKVMAGDSQPDNGIASDTSFQTLEISRRFSASRERVFSALSQPELFQIWWGPKGCRCTICEIDFRVGGKWLTILESTQDCQNHTVGGEYREILPPERLVFSWAWQLPDGNQGHETEVSIQLYDEGDKTLLKLYQKVFENVESCEKHRHGWESSYDCLDQYLAD</sequence>
<comment type="similarity">
    <text evidence="1">Belongs to the AHA1 family.</text>
</comment>
<dbReference type="EMBL" id="JAPWGY010000010">
    <property type="protein sequence ID" value="MCZ4282766.1"/>
    <property type="molecule type" value="Genomic_DNA"/>
</dbReference>
<accession>A0ABT4LR09</accession>